<keyword evidence="3" id="KW-1185">Reference proteome</keyword>
<evidence type="ECO:0000256" key="1">
    <source>
        <dbReference type="SAM" id="MobiDB-lite"/>
    </source>
</evidence>
<comment type="caution">
    <text evidence="2">The sequence shown here is derived from an EMBL/GenBank/DDBJ whole genome shotgun (WGS) entry which is preliminary data.</text>
</comment>
<dbReference type="EMBL" id="JAUJYO010000022">
    <property type="protein sequence ID" value="KAK1282899.1"/>
    <property type="molecule type" value="Genomic_DNA"/>
</dbReference>
<evidence type="ECO:0000313" key="2">
    <source>
        <dbReference type="EMBL" id="KAK1282899.1"/>
    </source>
</evidence>
<dbReference type="AlphaFoldDB" id="A0AAV9C269"/>
<name>A0AAV9C269_ACOCL</name>
<reference evidence="2" key="2">
    <citation type="submission" date="2023-06" db="EMBL/GenBank/DDBJ databases">
        <authorList>
            <person name="Ma L."/>
            <person name="Liu K.-W."/>
            <person name="Li Z."/>
            <person name="Hsiao Y.-Y."/>
            <person name="Qi Y."/>
            <person name="Fu T."/>
            <person name="Tang G."/>
            <person name="Zhang D."/>
            <person name="Sun W.-H."/>
            <person name="Liu D.-K."/>
            <person name="Li Y."/>
            <person name="Chen G.-Z."/>
            <person name="Liu X.-D."/>
            <person name="Liao X.-Y."/>
            <person name="Jiang Y.-T."/>
            <person name="Yu X."/>
            <person name="Hao Y."/>
            <person name="Huang J."/>
            <person name="Zhao X.-W."/>
            <person name="Ke S."/>
            <person name="Chen Y.-Y."/>
            <person name="Wu W.-L."/>
            <person name="Hsu J.-L."/>
            <person name="Lin Y.-F."/>
            <person name="Huang M.-D."/>
            <person name="Li C.-Y."/>
            <person name="Huang L."/>
            <person name="Wang Z.-W."/>
            <person name="Zhao X."/>
            <person name="Zhong W.-Y."/>
            <person name="Peng D.-H."/>
            <person name="Ahmad S."/>
            <person name="Lan S."/>
            <person name="Zhang J.-S."/>
            <person name="Tsai W.-C."/>
            <person name="Van De Peer Y."/>
            <person name="Liu Z.-J."/>
        </authorList>
    </citation>
    <scope>NUCLEOTIDE SEQUENCE</scope>
    <source>
        <strain evidence="2">CP</strain>
        <tissue evidence="2">Leaves</tissue>
    </source>
</reference>
<dbReference type="Proteomes" id="UP001180020">
    <property type="component" value="Unassembled WGS sequence"/>
</dbReference>
<accession>A0AAV9C269</accession>
<feature type="region of interest" description="Disordered" evidence="1">
    <location>
        <begin position="27"/>
        <end position="56"/>
    </location>
</feature>
<organism evidence="2 3">
    <name type="scientific">Acorus calamus</name>
    <name type="common">Sweet flag</name>
    <dbReference type="NCBI Taxonomy" id="4465"/>
    <lineage>
        <taxon>Eukaryota</taxon>
        <taxon>Viridiplantae</taxon>
        <taxon>Streptophyta</taxon>
        <taxon>Embryophyta</taxon>
        <taxon>Tracheophyta</taxon>
        <taxon>Spermatophyta</taxon>
        <taxon>Magnoliopsida</taxon>
        <taxon>Liliopsida</taxon>
        <taxon>Acoraceae</taxon>
        <taxon>Acorus</taxon>
    </lineage>
</organism>
<protein>
    <submittedName>
        <fullName evidence="2">Uncharacterized protein</fullName>
    </submittedName>
</protein>
<reference evidence="2" key="1">
    <citation type="journal article" date="2023" name="Nat. Commun.">
        <title>Diploid and tetraploid genomes of Acorus and the evolution of monocots.</title>
        <authorList>
            <person name="Ma L."/>
            <person name="Liu K.W."/>
            <person name="Li Z."/>
            <person name="Hsiao Y.Y."/>
            <person name="Qi Y."/>
            <person name="Fu T."/>
            <person name="Tang G.D."/>
            <person name="Zhang D."/>
            <person name="Sun W.H."/>
            <person name="Liu D.K."/>
            <person name="Li Y."/>
            <person name="Chen G.Z."/>
            <person name="Liu X.D."/>
            <person name="Liao X.Y."/>
            <person name="Jiang Y.T."/>
            <person name="Yu X."/>
            <person name="Hao Y."/>
            <person name="Huang J."/>
            <person name="Zhao X.W."/>
            <person name="Ke S."/>
            <person name="Chen Y.Y."/>
            <person name="Wu W.L."/>
            <person name="Hsu J.L."/>
            <person name="Lin Y.F."/>
            <person name="Huang M.D."/>
            <person name="Li C.Y."/>
            <person name="Huang L."/>
            <person name="Wang Z.W."/>
            <person name="Zhao X."/>
            <person name="Zhong W.Y."/>
            <person name="Peng D.H."/>
            <person name="Ahmad S."/>
            <person name="Lan S."/>
            <person name="Zhang J.S."/>
            <person name="Tsai W.C."/>
            <person name="Van de Peer Y."/>
            <person name="Liu Z.J."/>
        </authorList>
    </citation>
    <scope>NUCLEOTIDE SEQUENCE</scope>
    <source>
        <strain evidence="2">CP</strain>
    </source>
</reference>
<feature type="compositionally biased region" description="Gly residues" evidence="1">
    <location>
        <begin position="27"/>
        <end position="41"/>
    </location>
</feature>
<proteinExistence type="predicted"/>
<sequence length="56" mass="5625">MTFEANAFSGNPYLCGPPLARRCHVEGGGGGIGVGDGGGSGMPSRQEGFGGRRRGE</sequence>
<evidence type="ECO:0000313" key="3">
    <source>
        <dbReference type="Proteomes" id="UP001180020"/>
    </source>
</evidence>
<gene>
    <name evidence="2" type="ORF">QJS10_CPB22g01062</name>
</gene>